<evidence type="ECO:0008006" key="4">
    <source>
        <dbReference type="Google" id="ProtNLM"/>
    </source>
</evidence>
<evidence type="ECO:0000256" key="1">
    <source>
        <dbReference type="SAM" id="Phobius"/>
    </source>
</evidence>
<reference evidence="2 3" key="1">
    <citation type="submission" date="2023-07" db="EMBL/GenBank/DDBJ databases">
        <title>Sorghum-associated microbial communities from plants grown in Nebraska, USA.</title>
        <authorList>
            <person name="Schachtman D."/>
        </authorList>
    </citation>
    <scope>NUCLEOTIDE SEQUENCE [LARGE SCALE GENOMIC DNA]</scope>
    <source>
        <strain evidence="2 3">BE313</strain>
    </source>
</reference>
<accession>A0ABU2C6Y8</accession>
<feature type="transmembrane region" description="Helical" evidence="1">
    <location>
        <begin position="38"/>
        <end position="56"/>
    </location>
</feature>
<keyword evidence="1" id="KW-1133">Transmembrane helix</keyword>
<name>A0ABU2C6Y8_9BURK</name>
<feature type="transmembrane region" description="Helical" evidence="1">
    <location>
        <begin position="62"/>
        <end position="84"/>
    </location>
</feature>
<organism evidence="2 3">
    <name type="scientific">Rhodoferax ferrireducens</name>
    <dbReference type="NCBI Taxonomy" id="192843"/>
    <lineage>
        <taxon>Bacteria</taxon>
        <taxon>Pseudomonadati</taxon>
        <taxon>Pseudomonadota</taxon>
        <taxon>Betaproteobacteria</taxon>
        <taxon>Burkholderiales</taxon>
        <taxon>Comamonadaceae</taxon>
        <taxon>Rhodoferax</taxon>
    </lineage>
</organism>
<keyword evidence="3" id="KW-1185">Reference proteome</keyword>
<dbReference type="RefSeq" id="WP_310372520.1">
    <property type="nucleotide sequence ID" value="NZ_JAVDXT010000001.1"/>
</dbReference>
<keyword evidence="1" id="KW-0472">Membrane</keyword>
<dbReference type="EMBL" id="JAVDXT010000001">
    <property type="protein sequence ID" value="MDR7377096.1"/>
    <property type="molecule type" value="Genomic_DNA"/>
</dbReference>
<proteinExistence type="predicted"/>
<comment type="caution">
    <text evidence="2">The sequence shown here is derived from an EMBL/GenBank/DDBJ whole genome shotgun (WGS) entry which is preliminary data.</text>
</comment>
<evidence type="ECO:0000313" key="2">
    <source>
        <dbReference type="EMBL" id="MDR7377096.1"/>
    </source>
</evidence>
<sequence>MSEPESQRDYLHRQIAERLARLDSSTTWYRKTHFRGQMATVVLSATITIVAGLKSIDFVDSIASNLVLVLGALVTVISTWGAFFSPRESWHLNSVTYGKFRSLQAKLEFVERGDDFKGHENGVLEEGFAEYQRILDEFNEQWQKLRSKSK</sequence>
<evidence type="ECO:0000313" key="3">
    <source>
        <dbReference type="Proteomes" id="UP001180487"/>
    </source>
</evidence>
<protein>
    <recommendedName>
        <fullName evidence="4">DUF4231 domain-containing protein</fullName>
    </recommendedName>
</protein>
<dbReference type="Pfam" id="PF14015">
    <property type="entry name" value="DUF4231"/>
    <property type="match status" value="1"/>
</dbReference>
<dbReference type="NCBIfam" id="NF033634">
    <property type="entry name" value="SLATT_1"/>
    <property type="match status" value="1"/>
</dbReference>
<gene>
    <name evidence="2" type="ORF">J2X19_001754</name>
</gene>
<dbReference type="Proteomes" id="UP001180487">
    <property type="component" value="Unassembled WGS sequence"/>
</dbReference>
<dbReference type="InterPro" id="IPR025325">
    <property type="entry name" value="DUF4231"/>
</dbReference>
<keyword evidence="1" id="KW-0812">Transmembrane</keyword>